<proteinExistence type="predicted"/>
<dbReference type="Gene3D" id="3.40.50.1240">
    <property type="entry name" value="Phosphoglycerate mutase-like"/>
    <property type="match status" value="1"/>
</dbReference>
<organism evidence="2 3">
    <name type="scientific">Apatococcus fuscideae</name>
    <dbReference type="NCBI Taxonomy" id="2026836"/>
    <lineage>
        <taxon>Eukaryota</taxon>
        <taxon>Viridiplantae</taxon>
        <taxon>Chlorophyta</taxon>
        <taxon>core chlorophytes</taxon>
        <taxon>Trebouxiophyceae</taxon>
        <taxon>Chlorellales</taxon>
        <taxon>Chlorellaceae</taxon>
        <taxon>Apatococcus</taxon>
    </lineage>
</organism>
<dbReference type="SUPFAM" id="SSF53254">
    <property type="entry name" value="Phosphoglycerate mutase-like"/>
    <property type="match status" value="1"/>
</dbReference>
<evidence type="ECO:0000313" key="2">
    <source>
        <dbReference type="EMBL" id="KAK9856106.1"/>
    </source>
</evidence>
<gene>
    <name evidence="2" type="ORF">WJX84_007662</name>
</gene>
<sequence>MGNAGKKPGEGESESYGDNTTRLVVTQPQGFAVKVDLKGKLELPPNDVYDLLTHPENHKIFQGIESIVERKVLNDKGRVQKVLLVHKARWKLLIFSGTFLTHMHVEQDKGAGTVSFSLAKVGMMKDFAGFWSVQPYTQQALESADTGSSPRSEAPSKQSKPALANSSNPDRQAEGDAATLCRLEQSILPNITPPWPLDRLLKGIAVKQVRGLMDDLRQEVGRIKAGKATLDTAAGRRFKASLEDGESEAATRERGRHFMKFLMHRPEQRIAVVTHCAFLRHNLWPYAADFGTHAQDELLLYFNNCRSKGLLWSLCGFLMHTLCQYAESFGLQAQEELLREFYNCELRSMILSDFEGSLLHDSTWLQSGKDFQVHLKAHMGSQ</sequence>
<dbReference type="InterPro" id="IPR029033">
    <property type="entry name" value="His_PPase_superfam"/>
</dbReference>
<dbReference type="AlphaFoldDB" id="A0AAW1STQ1"/>
<dbReference type="PANTHER" id="PTHR31385">
    <property type="entry name" value="PUTATIVE (DUF220)-RELATED"/>
    <property type="match status" value="1"/>
</dbReference>
<comment type="caution">
    <text evidence="2">The sequence shown here is derived from an EMBL/GenBank/DDBJ whole genome shotgun (WGS) entry which is preliminary data.</text>
</comment>
<dbReference type="Proteomes" id="UP001485043">
    <property type="component" value="Unassembled WGS sequence"/>
</dbReference>
<accession>A0AAW1STQ1</accession>
<feature type="region of interest" description="Disordered" evidence="1">
    <location>
        <begin position="141"/>
        <end position="175"/>
    </location>
</feature>
<dbReference type="PANTHER" id="PTHR31385:SF1">
    <property type="entry name" value="PUTATIVE (DUF220)-RELATED"/>
    <property type="match status" value="1"/>
</dbReference>
<dbReference type="EMBL" id="JALJOV010001029">
    <property type="protein sequence ID" value="KAK9856106.1"/>
    <property type="molecule type" value="Genomic_DNA"/>
</dbReference>
<feature type="compositionally biased region" description="Polar residues" evidence="1">
    <location>
        <begin position="141"/>
        <end position="170"/>
    </location>
</feature>
<reference evidence="2 3" key="1">
    <citation type="journal article" date="2024" name="Nat. Commun.">
        <title>Phylogenomics reveals the evolutionary origins of lichenization in chlorophyte algae.</title>
        <authorList>
            <person name="Puginier C."/>
            <person name="Libourel C."/>
            <person name="Otte J."/>
            <person name="Skaloud P."/>
            <person name="Haon M."/>
            <person name="Grisel S."/>
            <person name="Petersen M."/>
            <person name="Berrin J.G."/>
            <person name="Delaux P.M."/>
            <person name="Dal Grande F."/>
            <person name="Keller J."/>
        </authorList>
    </citation>
    <scope>NUCLEOTIDE SEQUENCE [LARGE SCALE GENOMIC DNA]</scope>
    <source>
        <strain evidence="2 3">SAG 2523</strain>
    </source>
</reference>
<protein>
    <submittedName>
        <fullName evidence="2">Uncharacterized protein</fullName>
    </submittedName>
</protein>
<name>A0AAW1STQ1_9CHLO</name>
<evidence type="ECO:0000313" key="3">
    <source>
        <dbReference type="Proteomes" id="UP001485043"/>
    </source>
</evidence>
<evidence type="ECO:0000256" key="1">
    <source>
        <dbReference type="SAM" id="MobiDB-lite"/>
    </source>
</evidence>
<keyword evidence="3" id="KW-1185">Reference proteome</keyword>